<evidence type="ECO:0000313" key="2">
    <source>
        <dbReference type="EMBL" id="MPC35936.1"/>
    </source>
</evidence>
<protein>
    <recommendedName>
        <fullName evidence="4">Secreted protein</fullName>
    </recommendedName>
</protein>
<evidence type="ECO:0000256" key="1">
    <source>
        <dbReference type="SAM" id="SignalP"/>
    </source>
</evidence>
<reference evidence="2 3" key="1">
    <citation type="submission" date="2019-05" db="EMBL/GenBank/DDBJ databases">
        <title>Another draft genome of Portunus trituberculatus and its Hox gene families provides insights of decapod evolution.</title>
        <authorList>
            <person name="Jeong J.-H."/>
            <person name="Song I."/>
            <person name="Kim S."/>
            <person name="Choi T."/>
            <person name="Kim D."/>
            <person name="Ryu S."/>
            <person name="Kim W."/>
        </authorList>
    </citation>
    <scope>NUCLEOTIDE SEQUENCE [LARGE SCALE GENOMIC DNA]</scope>
    <source>
        <tissue evidence="2">Muscle</tissue>
    </source>
</reference>
<dbReference type="Proteomes" id="UP000324222">
    <property type="component" value="Unassembled WGS sequence"/>
</dbReference>
<feature type="chain" id="PRO_5022869939" description="Secreted protein" evidence="1">
    <location>
        <begin position="22"/>
        <end position="92"/>
    </location>
</feature>
<evidence type="ECO:0008006" key="4">
    <source>
        <dbReference type="Google" id="ProtNLM"/>
    </source>
</evidence>
<keyword evidence="3" id="KW-1185">Reference proteome</keyword>
<sequence>MFVTQNFLFLTTILSVHLSIARVRLSYFHPLISATNSGSVLVATQRSDMAKNGVQQRSSPLPHLVYQMQVDPSGKEQWLILVEVAAMVVFLP</sequence>
<dbReference type="AlphaFoldDB" id="A0A5B7ERT0"/>
<feature type="signal peptide" evidence="1">
    <location>
        <begin position="1"/>
        <end position="21"/>
    </location>
</feature>
<evidence type="ECO:0000313" key="3">
    <source>
        <dbReference type="Proteomes" id="UP000324222"/>
    </source>
</evidence>
<accession>A0A5B7ERT0</accession>
<name>A0A5B7ERT0_PORTR</name>
<keyword evidence="1" id="KW-0732">Signal</keyword>
<dbReference type="EMBL" id="VSRR010003385">
    <property type="protein sequence ID" value="MPC35936.1"/>
    <property type="molecule type" value="Genomic_DNA"/>
</dbReference>
<organism evidence="2 3">
    <name type="scientific">Portunus trituberculatus</name>
    <name type="common">Swimming crab</name>
    <name type="synonym">Neptunus trituberculatus</name>
    <dbReference type="NCBI Taxonomy" id="210409"/>
    <lineage>
        <taxon>Eukaryota</taxon>
        <taxon>Metazoa</taxon>
        <taxon>Ecdysozoa</taxon>
        <taxon>Arthropoda</taxon>
        <taxon>Crustacea</taxon>
        <taxon>Multicrustacea</taxon>
        <taxon>Malacostraca</taxon>
        <taxon>Eumalacostraca</taxon>
        <taxon>Eucarida</taxon>
        <taxon>Decapoda</taxon>
        <taxon>Pleocyemata</taxon>
        <taxon>Brachyura</taxon>
        <taxon>Eubrachyura</taxon>
        <taxon>Portunoidea</taxon>
        <taxon>Portunidae</taxon>
        <taxon>Portuninae</taxon>
        <taxon>Portunus</taxon>
    </lineage>
</organism>
<gene>
    <name evidence="2" type="ORF">E2C01_029375</name>
</gene>
<comment type="caution">
    <text evidence="2">The sequence shown here is derived from an EMBL/GenBank/DDBJ whole genome shotgun (WGS) entry which is preliminary data.</text>
</comment>
<proteinExistence type="predicted"/>